<dbReference type="InterPro" id="IPR029063">
    <property type="entry name" value="SAM-dependent_MTases_sf"/>
</dbReference>
<dbReference type="SUPFAM" id="SSF53335">
    <property type="entry name" value="S-adenosyl-L-methionine-dependent methyltransferases"/>
    <property type="match status" value="1"/>
</dbReference>
<dbReference type="Pfam" id="PF13489">
    <property type="entry name" value="Methyltransf_23"/>
    <property type="match status" value="1"/>
</dbReference>
<reference evidence="2" key="1">
    <citation type="journal article" date="2015" name="MBio">
        <title>Genome-Resolved Metagenomic Analysis Reveals Roles for Candidate Phyla and Other Microbial Community Members in Biogeochemical Transformations in Oil Reservoirs.</title>
        <authorList>
            <person name="Hu P."/>
            <person name="Tom L."/>
            <person name="Singh A."/>
            <person name="Thomas B.C."/>
            <person name="Baker B.J."/>
            <person name="Piceno Y.M."/>
            <person name="Andersen G.L."/>
            <person name="Banfield J.F."/>
        </authorList>
    </citation>
    <scope>NUCLEOTIDE SEQUENCE [LARGE SCALE GENOMIC DNA]</scope>
</reference>
<dbReference type="EMBL" id="LGGN01000016">
    <property type="protein sequence ID" value="KUK78618.1"/>
    <property type="molecule type" value="Genomic_DNA"/>
</dbReference>
<protein>
    <recommendedName>
        <fullName evidence="3">Methyltransferase type 12</fullName>
    </recommendedName>
</protein>
<evidence type="ECO:0000313" key="1">
    <source>
        <dbReference type="EMBL" id="KUK78618.1"/>
    </source>
</evidence>
<accession>A0A101HKS1</accession>
<evidence type="ECO:0000313" key="2">
    <source>
        <dbReference type="Proteomes" id="UP000053860"/>
    </source>
</evidence>
<comment type="caution">
    <text evidence="1">The sequence shown here is derived from an EMBL/GenBank/DDBJ whole genome shotgun (WGS) entry which is preliminary data.</text>
</comment>
<organism evidence="1 2">
    <name type="scientific">Proteiniphilum acetatigenes</name>
    <dbReference type="NCBI Taxonomy" id="294710"/>
    <lineage>
        <taxon>Bacteria</taxon>
        <taxon>Pseudomonadati</taxon>
        <taxon>Bacteroidota</taxon>
        <taxon>Bacteroidia</taxon>
        <taxon>Bacteroidales</taxon>
        <taxon>Dysgonomonadaceae</taxon>
        <taxon>Proteiniphilum</taxon>
    </lineage>
</organism>
<dbReference type="Gene3D" id="3.40.50.150">
    <property type="entry name" value="Vaccinia Virus protein VP39"/>
    <property type="match status" value="1"/>
</dbReference>
<dbReference type="Proteomes" id="UP000053860">
    <property type="component" value="Unassembled WGS sequence"/>
</dbReference>
<dbReference type="CDD" id="cd02440">
    <property type="entry name" value="AdoMet_MTases"/>
    <property type="match status" value="1"/>
</dbReference>
<sequence length="240" mass="28307">MKENNNITNKEYWDNYWSNYRYDKVPDKVVFEKFLPMLATGKNFIEIGGFPGVFAAWFYKHGITDVTVLDFYMNTEIVHNFEKINGLPENSIQCIHTDFFSFTPERRYDVVFSSGFIEHFEDTGDVIKRHVDLLSEKGQLLILIPNFLGLNGKLQQRFDRENLKAHNLQSMEIPYLKEIMQTFNLRDVLVEYIGKPMVWLEPKPENKSKRKWVKMLSYAVKLFPVKGKLLSPFIAIYARK</sequence>
<name>A0A101HKS1_9BACT</name>
<dbReference type="STRING" id="1123008.GCA_000380985_01780"/>
<dbReference type="AlphaFoldDB" id="A0A101HKS1"/>
<evidence type="ECO:0008006" key="3">
    <source>
        <dbReference type="Google" id="ProtNLM"/>
    </source>
</evidence>
<proteinExistence type="predicted"/>
<gene>
    <name evidence="1" type="ORF">XD92_0181</name>
</gene>